<dbReference type="PROSITE" id="PS50110">
    <property type="entry name" value="RESPONSE_REGULATORY"/>
    <property type="match status" value="1"/>
</dbReference>
<dbReference type="Gene3D" id="3.40.50.2300">
    <property type="match status" value="1"/>
</dbReference>
<evidence type="ECO:0000259" key="3">
    <source>
        <dbReference type="PROSITE" id="PS50930"/>
    </source>
</evidence>
<dbReference type="InterPro" id="IPR001789">
    <property type="entry name" value="Sig_transdc_resp-reg_receiver"/>
</dbReference>
<dbReference type="SMART" id="SM00448">
    <property type="entry name" value="REC"/>
    <property type="match status" value="1"/>
</dbReference>
<dbReference type="SMART" id="SM00850">
    <property type="entry name" value="LytTR"/>
    <property type="match status" value="1"/>
</dbReference>
<dbReference type="PANTHER" id="PTHR37299">
    <property type="entry name" value="TRANSCRIPTIONAL REGULATOR-RELATED"/>
    <property type="match status" value="1"/>
</dbReference>
<feature type="domain" description="Response regulatory" evidence="2">
    <location>
        <begin position="2"/>
        <end position="115"/>
    </location>
</feature>
<dbReference type="Pfam" id="PF00072">
    <property type="entry name" value="Response_reg"/>
    <property type="match status" value="1"/>
</dbReference>
<gene>
    <name evidence="4" type="ORF">QM524_18505</name>
</gene>
<dbReference type="PROSITE" id="PS50930">
    <property type="entry name" value="HTH_LYTTR"/>
    <property type="match status" value="1"/>
</dbReference>
<organism evidence="4 5">
    <name type="scientific">Flectobacillus roseus</name>
    <dbReference type="NCBI Taxonomy" id="502259"/>
    <lineage>
        <taxon>Bacteria</taxon>
        <taxon>Pseudomonadati</taxon>
        <taxon>Bacteroidota</taxon>
        <taxon>Cytophagia</taxon>
        <taxon>Cytophagales</taxon>
        <taxon>Flectobacillaceae</taxon>
        <taxon>Flectobacillus</taxon>
    </lineage>
</organism>
<dbReference type="PANTHER" id="PTHR37299:SF1">
    <property type="entry name" value="STAGE 0 SPORULATION PROTEIN A HOMOLOG"/>
    <property type="match status" value="1"/>
</dbReference>
<keyword evidence="4" id="KW-0238">DNA-binding</keyword>
<proteinExistence type="predicted"/>
<comment type="caution">
    <text evidence="4">The sequence shown here is derived from an EMBL/GenBank/DDBJ whole genome shotgun (WGS) entry which is preliminary data.</text>
</comment>
<feature type="domain" description="HTH LytTR-type" evidence="3">
    <location>
        <begin position="145"/>
        <end position="248"/>
    </location>
</feature>
<dbReference type="InterPro" id="IPR007492">
    <property type="entry name" value="LytTR_DNA-bd_dom"/>
</dbReference>
<dbReference type="Proteomes" id="UP001236507">
    <property type="component" value="Unassembled WGS sequence"/>
</dbReference>
<accession>A0ABT6YCA7</accession>
<keyword evidence="1" id="KW-0597">Phosphoprotein</keyword>
<name>A0ABT6YCA7_9BACT</name>
<evidence type="ECO:0000313" key="5">
    <source>
        <dbReference type="Proteomes" id="UP001236507"/>
    </source>
</evidence>
<dbReference type="SUPFAM" id="SSF52172">
    <property type="entry name" value="CheY-like"/>
    <property type="match status" value="1"/>
</dbReference>
<evidence type="ECO:0000259" key="2">
    <source>
        <dbReference type="PROSITE" id="PS50110"/>
    </source>
</evidence>
<dbReference type="InterPro" id="IPR011006">
    <property type="entry name" value="CheY-like_superfamily"/>
</dbReference>
<dbReference type="GO" id="GO:0003677">
    <property type="term" value="F:DNA binding"/>
    <property type="evidence" value="ECO:0007669"/>
    <property type="project" value="UniProtKB-KW"/>
</dbReference>
<sequence>MKAILIDDELPNLTNLQILLNTYCPQIEVCALAQSAEQGIIALKTYSPDLIFLDIQMPEQDGFAFLRSLNSYDFEVIFVTAYDQYAIQAVRFSAVDYLLKPINIKELIEAVNRAFKQNQLKSQHKQIEYLMDWFKVQSQKEEQRIALSTVEETRFAKVSEIIRCESSNNYTTFFLSDNSKLLVSKPIYEYDELLSNYGFIRCHQSHLVNKAYIKSWLKEYGDFLLLNDGTQIPISRGKKQMVKDTLRVF</sequence>
<dbReference type="EMBL" id="JASHIF010000018">
    <property type="protein sequence ID" value="MDI9861216.1"/>
    <property type="molecule type" value="Genomic_DNA"/>
</dbReference>
<protein>
    <submittedName>
        <fullName evidence="4">LytTR family DNA-binding domain-containing protein</fullName>
    </submittedName>
</protein>
<feature type="modified residue" description="4-aspartylphosphate" evidence="1">
    <location>
        <position position="54"/>
    </location>
</feature>
<dbReference type="RefSeq" id="WP_283345707.1">
    <property type="nucleotide sequence ID" value="NZ_JASHIF010000018.1"/>
</dbReference>
<dbReference type="InterPro" id="IPR046947">
    <property type="entry name" value="LytR-like"/>
</dbReference>
<dbReference type="Gene3D" id="2.40.50.1020">
    <property type="entry name" value="LytTr DNA-binding domain"/>
    <property type="match status" value="1"/>
</dbReference>
<reference evidence="4 5" key="1">
    <citation type="submission" date="2023-05" db="EMBL/GenBank/DDBJ databases">
        <title>Novel species of genus Flectobacillus isolated from stream in China.</title>
        <authorList>
            <person name="Lu H."/>
        </authorList>
    </citation>
    <scope>NUCLEOTIDE SEQUENCE [LARGE SCALE GENOMIC DNA]</scope>
    <source>
        <strain evidence="4 5">KCTC 42575</strain>
    </source>
</reference>
<evidence type="ECO:0000313" key="4">
    <source>
        <dbReference type="EMBL" id="MDI9861216.1"/>
    </source>
</evidence>
<evidence type="ECO:0000256" key="1">
    <source>
        <dbReference type="PROSITE-ProRule" id="PRU00169"/>
    </source>
</evidence>
<dbReference type="Pfam" id="PF04397">
    <property type="entry name" value="LytTR"/>
    <property type="match status" value="1"/>
</dbReference>
<keyword evidence="5" id="KW-1185">Reference proteome</keyword>